<dbReference type="InterPro" id="IPR037673">
    <property type="entry name" value="MSC/AndL"/>
</dbReference>
<dbReference type="Pfam" id="PF01741">
    <property type="entry name" value="MscL"/>
    <property type="match status" value="1"/>
</dbReference>
<dbReference type="EMBL" id="JADIMF010000051">
    <property type="protein sequence ID" value="MBO8468791.1"/>
    <property type="molecule type" value="Genomic_DNA"/>
</dbReference>
<protein>
    <submittedName>
        <fullName evidence="1">MscL family protein</fullName>
    </submittedName>
</protein>
<sequence length="58" mass="6350">FIIISFALFLMVKAFNKLAEANKKKEEAAKAAAPATPPAPPADIQLLTEIRDLLKKQN</sequence>
<comment type="caution">
    <text evidence="1">The sequence shown here is derived from an EMBL/GenBank/DDBJ whole genome shotgun (WGS) entry which is preliminary data.</text>
</comment>
<proteinExistence type="predicted"/>
<name>A0A9D9IC11_9SPIO</name>
<reference evidence="1" key="2">
    <citation type="journal article" date="2021" name="PeerJ">
        <title>Extensive microbial diversity within the chicken gut microbiome revealed by metagenomics and culture.</title>
        <authorList>
            <person name="Gilroy R."/>
            <person name="Ravi A."/>
            <person name="Getino M."/>
            <person name="Pursley I."/>
            <person name="Horton D.L."/>
            <person name="Alikhan N.F."/>
            <person name="Baker D."/>
            <person name="Gharbi K."/>
            <person name="Hall N."/>
            <person name="Watson M."/>
            <person name="Adriaenssens E.M."/>
            <person name="Foster-Nyarko E."/>
            <person name="Jarju S."/>
            <person name="Secka A."/>
            <person name="Antonio M."/>
            <person name="Oren A."/>
            <person name="Chaudhuri R.R."/>
            <person name="La Ragione R."/>
            <person name="Hildebrand F."/>
            <person name="Pallen M.J."/>
        </authorList>
    </citation>
    <scope>NUCLEOTIDE SEQUENCE</scope>
    <source>
        <strain evidence="1">14700</strain>
    </source>
</reference>
<dbReference type="Proteomes" id="UP000810292">
    <property type="component" value="Unassembled WGS sequence"/>
</dbReference>
<dbReference type="AlphaFoldDB" id="A0A9D9IC11"/>
<accession>A0A9D9IC11</accession>
<dbReference type="Gene3D" id="1.10.1200.120">
    <property type="entry name" value="Large-conductance mechanosensitive channel, MscL, domain 1"/>
    <property type="match status" value="1"/>
</dbReference>
<gene>
    <name evidence="1" type="ORF">IAA72_03280</name>
</gene>
<evidence type="ECO:0000313" key="1">
    <source>
        <dbReference type="EMBL" id="MBO8468791.1"/>
    </source>
</evidence>
<organism evidence="1 2">
    <name type="scientific">Candidatus Ornithospirochaeta stercoravium</name>
    <dbReference type="NCBI Taxonomy" id="2840897"/>
    <lineage>
        <taxon>Bacteria</taxon>
        <taxon>Pseudomonadati</taxon>
        <taxon>Spirochaetota</taxon>
        <taxon>Spirochaetia</taxon>
        <taxon>Spirochaetales</taxon>
        <taxon>Spirochaetaceae</taxon>
        <taxon>Spirochaetaceae incertae sedis</taxon>
        <taxon>Candidatus Ornithospirochaeta</taxon>
    </lineage>
</organism>
<reference evidence="1" key="1">
    <citation type="submission" date="2020-10" db="EMBL/GenBank/DDBJ databases">
        <authorList>
            <person name="Gilroy R."/>
        </authorList>
    </citation>
    <scope>NUCLEOTIDE SEQUENCE</scope>
    <source>
        <strain evidence="1">14700</strain>
    </source>
</reference>
<evidence type="ECO:0000313" key="2">
    <source>
        <dbReference type="Proteomes" id="UP000810292"/>
    </source>
</evidence>
<feature type="non-terminal residue" evidence="1">
    <location>
        <position position="1"/>
    </location>
</feature>
<dbReference type="InterPro" id="IPR036019">
    <property type="entry name" value="MscL_channel"/>
</dbReference>